<evidence type="ECO:0000256" key="8">
    <source>
        <dbReference type="ARBA" id="ARBA00022801"/>
    </source>
</evidence>
<dbReference type="OrthoDB" id="10013407at2759"/>
<evidence type="ECO:0000256" key="7">
    <source>
        <dbReference type="ARBA" id="ARBA00022729"/>
    </source>
</evidence>
<gene>
    <name evidence="13" type="ORF">B0A50_01809</name>
</gene>
<evidence type="ECO:0000256" key="11">
    <source>
        <dbReference type="RuleBase" id="RU361240"/>
    </source>
</evidence>
<dbReference type="Gene3D" id="3.40.630.10">
    <property type="entry name" value="Zn peptidases"/>
    <property type="match status" value="1"/>
</dbReference>
<keyword evidence="14" id="KW-1185">Reference proteome</keyword>
<evidence type="ECO:0000256" key="3">
    <source>
        <dbReference type="ARBA" id="ARBA00005634"/>
    </source>
</evidence>
<comment type="subcellular location">
    <subcellularLocation>
        <location evidence="2">Secreted</location>
    </subcellularLocation>
</comment>
<evidence type="ECO:0000259" key="12">
    <source>
        <dbReference type="Pfam" id="PF04389"/>
    </source>
</evidence>
<dbReference type="GO" id="GO:0006508">
    <property type="term" value="P:proteolysis"/>
    <property type="evidence" value="ECO:0007669"/>
    <property type="project" value="UniProtKB-KW"/>
</dbReference>
<keyword evidence="5 11" id="KW-0645">Protease</keyword>
<feature type="chain" id="PRO_5021042075" description="Peptide hydrolase" evidence="11">
    <location>
        <begin position="28"/>
        <end position="526"/>
    </location>
</feature>
<dbReference type="PANTHER" id="PTHR12147:SF26">
    <property type="entry name" value="PEPTIDASE M28 DOMAIN-CONTAINING PROTEIN"/>
    <property type="match status" value="1"/>
</dbReference>
<keyword evidence="10" id="KW-0325">Glycoprotein</keyword>
<dbReference type="GO" id="GO:0008235">
    <property type="term" value="F:metalloexopeptidase activity"/>
    <property type="evidence" value="ECO:0007669"/>
    <property type="project" value="InterPro"/>
</dbReference>
<dbReference type="PANTHER" id="PTHR12147">
    <property type="entry name" value="METALLOPEPTIDASE M28 FAMILY MEMBER"/>
    <property type="match status" value="1"/>
</dbReference>
<proteinExistence type="inferred from homology"/>
<dbReference type="EC" id="3.4.-.-" evidence="11"/>
<dbReference type="GO" id="GO:0005576">
    <property type="term" value="C:extracellular region"/>
    <property type="evidence" value="ECO:0007669"/>
    <property type="project" value="UniProtKB-SubCell"/>
</dbReference>
<reference evidence="13 14" key="1">
    <citation type="submission" date="2017-03" db="EMBL/GenBank/DDBJ databases">
        <title>Genomes of endolithic fungi from Antarctica.</title>
        <authorList>
            <person name="Coleine C."/>
            <person name="Masonjones S."/>
            <person name="Stajich J.E."/>
        </authorList>
    </citation>
    <scope>NUCLEOTIDE SEQUENCE [LARGE SCALE GENOMIC DNA]</scope>
    <source>
        <strain evidence="13 14">CCFEE 6315</strain>
    </source>
</reference>
<dbReference type="SUPFAM" id="SSF53187">
    <property type="entry name" value="Zn-dependent exopeptidases"/>
    <property type="match status" value="1"/>
</dbReference>
<feature type="signal peptide" evidence="11">
    <location>
        <begin position="1"/>
        <end position="27"/>
    </location>
</feature>
<name>A0A4U0U8U1_9PEZI</name>
<evidence type="ECO:0000256" key="2">
    <source>
        <dbReference type="ARBA" id="ARBA00004613"/>
    </source>
</evidence>
<dbReference type="AlphaFoldDB" id="A0A4U0U8U1"/>
<dbReference type="GO" id="GO:0046872">
    <property type="term" value="F:metal ion binding"/>
    <property type="evidence" value="ECO:0007669"/>
    <property type="project" value="UniProtKB-KW"/>
</dbReference>
<accession>A0A4U0U8U1</accession>
<dbReference type="Pfam" id="PF04389">
    <property type="entry name" value="Peptidase_M28"/>
    <property type="match status" value="1"/>
</dbReference>
<comment type="cofactor">
    <cofactor evidence="1">
        <name>Zn(2+)</name>
        <dbReference type="ChEBI" id="CHEBI:29105"/>
    </cofactor>
</comment>
<dbReference type="Proteomes" id="UP000308549">
    <property type="component" value="Unassembled WGS sequence"/>
</dbReference>
<evidence type="ECO:0000313" key="14">
    <source>
        <dbReference type="Proteomes" id="UP000308549"/>
    </source>
</evidence>
<dbReference type="EMBL" id="NAJL01000007">
    <property type="protein sequence ID" value="TKA31731.1"/>
    <property type="molecule type" value="Genomic_DNA"/>
</dbReference>
<evidence type="ECO:0000256" key="5">
    <source>
        <dbReference type="ARBA" id="ARBA00022670"/>
    </source>
</evidence>
<keyword evidence="6 11" id="KW-0479">Metal-binding</keyword>
<dbReference type="InterPro" id="IPR045175">
    <property type="entry name" value="M28_fam"/>
</dbReference>
<organism evidence="13 14">
    <name type="scientific">Salinomyces thailandicus</name>
    <dbReference type="NCBI Taxonomy" id="706561"/>
    <lineage>
        <taxon>Eukaryota</taxon>
        <taxon>Fungi</taxon>
        <taxon>Dikarya</taxon>
        <taxon>Ascomycota</taxon>
        <taxon>Pezizomycotina</taxon>
        <taxon>Dothideomycetes</taxon>
        <taxon>Dothideomycetidae</taxon>
        <taxon>Mycosphaerellales</taxon>
        <taxon>Teratosphaeriaceae</taxon>
        <taxon>Salinomyces</taxon>
    </lineage>
</organism>
<keyword evidence="4" id="KW-0964">Secreted</keyword>
<dbReference type="InterPro" id="IPR007484">
    <property type="entry name" value="Peptidase_M28"/>
</dbReference>
<keyword evidence="7 11" id="KW-0732">Signal</keyword>
<evidence type="ECO:0000256" key="4">
    <source>
        <dbReference type="ARBA" id="ARBA00022525"/>
    </source>
</evidence>
<comment type="similarity">
    <text evidence="3">Belongs to the peptidase M28 family. M28B subfamily.</text>
</comment>
<keyword evidence="8 11" id="KW-0378">Hydrolase</keyword>
<evidence type="ECO:0000256" key="10">
    <source>
        <dbReference type="ARBA" id="ARBA00023180"/>
    </source>
</evidence>
<feature type="domain" description="Peptidase M28" evidence="12">
    <location>
        <begin position="168"/>
        <end position="380"/>
    </location>
</feature>
<sequence>MKPAHNIMVSKALAILAALAPFTAGQARDRSKSDWNGHSRHDVLPKWTRLPGSVITEAWGFCPAASWPPSDVGERIVPQAADAELKAMLDEVDPDRIENYITKLVSFGTRHLLSQRNSSTRGIGAARDWIYQEMLDFAEPSDGAMEVYYDSYIQGVAERVYFPVNVTNVVARINGTEDSNRTYVVTGHYDSRALDIADYTGDAPGADDDASGVAVLMEMARVVAKMGRPKATMMFVATSGEEQGLYGSAHLAQTLKNNSVNVEGNWNVDTVGTGKNEPYYPINDYTIRLFAASIFYPNYTGIAALERRYALIGGWNDSPAQQLGRYIAEVAAGALEAVQMQVKLMYRPDRYLRGGDHLSFLEQGFPAVRFTEPYEDFKHQHQNVRVADGGVQYGDLLRYVDFDFTARVARVNLASMWSAANAPGMPQEVGLSYGIGTSAASEETPLEVLSNDSRLFWRTGDDSLVSSYEVVYRPSGSLQWTHAVDVGVSGNVTLGLSKDNFQLGVRAVGADGKKSPAVFPLPVDML</sequence>
<protein>
    <recommendedName>
        <fullName evidence="11">Peptide hydrolase</fullName>
        <ecNumber evidence="11">3.4.-.-</ecNumber>
    </recommendedName>
</protein>
<evidence type="ECO:0000256" key="9">
    <source>
        <dbReference type="ARBA" id="ARBA00022833"/>
    </source>
</evidence>
<comment type="caution">
    <text evidence="13">The sequence shown here is derived from an EMBL/GenBank/DDBJ whole genome shotgun (WGS) entry which is preliminary data.</text>
</comment>
<evidence type="ECO:0000313" key="13">
    <source>
        <dbReference type="EMBL" id="TKA31731.1"/>
    </source>
</evidence>
<evidence type="ECO:0000256" key="1">
    <source>
        <dbReference type="ARBA" id="ARBA00001947"/>
    </source>
</evidence>
<evidence type="ECO:0000256" key="6">
    <source>
        <dbReference type="ARBA" id="ARBA00022723"/>
    </source>
</evidence>
<keyword evidence="9 11" id="KW-0862">Zinc</keyword>